<feature type="region of interest" description="Disordered" evidence="1">
    <location>
        <begin position="17"/>
        <end position="41"/>
    </location>
</feature>
<sequence length="135" mass="14035">MKSYVLDLATARELGLQTTGHAGRGAGSAPSPGSSNLMLEPGSISPEELVGGIGRGFYVTSMFGHGTNMVTGDYSRGAAGFMIENGELTYPVSEITIAGSLKDMFLRLRPASDTTWYSGIAAPTILIEGMTVGGR</sequence>
<accession>V4RFN0</accession>
<dbReference type="AlphaFoldDB" id="V4RFN0"/>
<gene>
    <name evidence="3" type="ORF">N177_2274</name>
</gene>
<dbReference type="GO" id="GO:0006508">
    <property type="term" value="P:proteolysis"/>
    <property type="evidence" value="ECO:0007669"/>
    <property type="project" value="InterPro"/>
</dbReference>
<dbReference type="PANTHER" id="PTHR43421">
    <property type="entry name" value="METALLOPROTEASE PMBA"/>
    <property type="match status" value="1"/>
</dbReference>
<dbReference type="GO" id="GO:0008237">
    <property type="term" value="F:metallopeptidase activity"/>
    <property type="evidence" value="ECO:0007669"/>
    <property type="project" value="InterPro"/>
</dbReference>
<reference evidence="3 4" key="1">
    <citation type="journal article" date="2014" name="Genome Announc.">
        <title>Draft Genome Sequence of Lutibaculum baratangense Strain AMV1T, Isolated from a Mud Volcano in Andamans, India.</title>
        <authorList>
            <person name="Singh A."/>
            <person name="Sreenivas A."/>
            <person name="Sathyanarayana Reddy G."/>
            <person name="Pinnaka A.K."/>
            <person name="Shivaji S."/>
        </authorList>
    </citation>
    <scope>NUCLEOTIDE SEQUENCE [LARGE SCALE GENOMIC DNA]</scope>
    <source>
        <strain evidence="3 4">AMV1</strain>
    </source>
</reference>
<keyword evidence="4" id="KW-1185">Reference proteome</keyword>
<feature type="domain" description="Metalloprotease TldD/E C-terminal" evidence="2">
    <location>
        <begin position="1"/>
        <end position="134"/>
    </location>
</feature>
<organism evidence="3 4">
    <name type="scientific">Lutibaculum baratangense AMV1</name>
    <dbReference type="NCBI Taxonomy" id="631454"/>
    <lineage>
        <taxon>Bacteria</taxon>
        <taxon>Pseudomonadati</taxon>
        <taxon>Pseudomonadota</taxon>
        <taxon>Alphaproteobacteria</taxon>
        <taxon>Hyphomicrobiales</taxon>
        <taxon>Tepidamorphaceae</taxon>
        <taxon>Lutibaculum</taxon>
    </lineage>
</organism>
<dbReference type="SUPFAM" id="SSF111283">
    <property type="entry name" value="Putative modulator of DNA gyrase, PmbA/TldD"/>
    <property type="match status" value="1"/>
</dbReference>
<dbReference type="Proteomes" id="UP000017819">
    <property type="component" value="Unassembled WGS sequence"/>
</dbReference>
<name>V4RFN0_9HYPH</name>
<dbReference type="GO" id="GO:0005829">
    <property type="term" value="C:cytosol"/>
    <property type="evidence" value="ECO:0007669"/>
    <property type="project" value="TreeGrafter"/>
</dbReference>
<dbReference type="PATRIC" id="fig|631454.5.peg.2243"/>
<dbReference type="Pfam" id="PF19289">
    <property type="entry name" value="PmbA_TldD_3rd"/>
    <property type="match status" value="1"/>
</dbReference>
<comment type="caution">
    <text evidence="3">The sequence shown here is derived from an EMBL/GenBank/DDBJ whole genome shotgun (WGS) entry which is preliminary data.</text>
</comment>
<dbReference type="eggNOG" id="COG0312">
    <property type="taxonomic scope" value="Bacteria"/>
</dbReference>
<evidence type="ECO:0000313" key="3">
    <source>
        <dbReference type="EMBL" id="ESR24951.1"/>
    </source>
</evidence>
<dbReference type="EMBL" id="AWXZ01000029">
    <property type="protein sequence ID" value="ESR24951.1"/>
    <property type="molecule type" value="Genomic_DNA"/>
</dbReference>
<evidence type="ECO:0000313" key="4">
    <source>
        <dbReference type="Proteomes" id="UP000017819"/>
    </source>
</evidence>
<evidence type="ECO:0000256" key="1">
    <source>
        <dbReference type="SAM" id="MobiDB-lite"/>
    </source>
</evidence>
<evidence type="ECO:0000259" key="2">
    <source>
        <dbReference type="Pfam" id="PF19289"/>
    </source>
</evidence>
<dbReference type="STRING" id="631454.N177_2274"/>
<dbReference type="InterPro" id="IPR036059">
    <property type="entry name" value="TldD/PmbA_sf"/>
</dbReference>
<proteinExistence type="predicted"/>
<protein>
    <submittedName>
        <fullName evidence="3">TldE/PmbA protein, part of proposed TldE/TldD proteolytic complex</fullName>
    </submittedName>
</protein>
<dbReference type="InterPro" id="IPR045569">
    <property type="entry name" value="Metalloprtase-TldD/E_C"/>
</dbReference>
<dbReference type="PANTHER" id="PTHR43421:SF1">
    <property type="entry name" value="METALLOPROTEASE PMBA"/>
    <property type="match status" value="1"/>
</dbReference>
<dbReference type="InterPro" id="IPR047657">
    <property type="entry name" value="PmbA"/>
</dbReference>